<evidence type="ECO:0000256" key="5">
    <source>
        <dbReference type="ARBA" id="ARBA00023027"/>
    </source>
</evidence>
<keyword evidence="4" id="KW-0630">Potassium</keyword>
<dbReference type="InterPro" id="IPR006037">
    <property type="entry name" value="RCK_C"/>
</dbReference>
<dbReference type="OrthoDB" id="9775180at2"/>
<keyword evidence="10" id="KW-1185">Reference proteome</keyword>
<evidence type="ECO:0000256" key="4">
    <source>
        <dbReference type="ARBA" id="ARBA00022958"/>
    </source>
</evidence>
<feature type="domain" description="RCK C-terminal" evidence="8">
    <location>
        <begin position="367"/>
        <end position="447"/>
    </location>
</feature>
<dbReference type="RefSeq" id="WP_119313590.1">
    <property type="nucleotide sequence ID" value="NZ_QXDL01000007.1"/>
</dbReference>
<dbReference type="GO" id="GO:0015079">
    <property type="term" value="F:potassium ion transmembrane transporter activity"/>
    <property type="evidence" value="ECO:0007669"/>
    <property type="project" value="InterPro"/>
</dbReference>
<dbReference type="PANTHER" id="PTHR43833">
    <property type="entry name" value="POTASSIUM CHANNEL PROTEIN 2-RELATED-RELATED"/>
    <property type="match status" value="1"/>
</dbReference>
<evidence type="ECO:0000259" key="7">
    <source>
        <dbReference type="PROSITE" id="PS51201"/>
    </source>
</evidence>
<dbReference type="InterPro" id="IPR003148">
    <property type="entry name" value="RCK_N"/>
</dbReference>
<dbReference type="Gene3D" id="3.40.50.720">
    <property type="entry name" value="NAD(P)-binding Rossmann-like Domain"/>
    <property type="match status" value="2"/>
</dbReference>
<dbReference type="InterPro" id="IPR006036">
    <property type="entry name" value="K_uptake_TrkA"/>
</dbReference>
<keyword evidence="6" id="KW-0406">Ion transport</keyword>
<evidence type="ECO:0000313" key="9">
    <source>
        <dbReference type="EMBL" id="RIH90544.1"/>
    </source>
</evidence>
<dbReference type="Gene3D" id="3.30.70.1450">
    <property type="entry name" value="Regulator of K+ conductance, C-terminal domain"/>
    <property type="match status" value="2"/>
</dbReference>
<dbReference type="InterPro" id="IPR036721">
    <property type="entry name" value="RCK_C_sf"/>
</dbReference>
<proteinExistence type="predicted"/>
<organism evidence="9 10">
    <name type="scientific">Calidithermus terrae</name>
    <dbReference type="NCBI Taxonomy" id="1408545"/>
    <lineage>
        <taxon>Bacteria</taxon>
        <taxon>Thermotogati</taxon>
        <taxon>Deinococcota</taxon>
        <taxon>Deinococci</taxon>
        <taxon>Thermales</taxon>
        <taxon>Thermaceae</taxon>
        <taxon>Calidithermus</taxon>
    </lineage>
</organism>
<comment type="caution">
    <text evidence="9">The sequence shown here is derived from an EMBL/GenBank/DDBJ whole genome shotgun (WGS) entry which is preliminary data.</text>
</comment>
<dbReference type="EMBL" id="QXDL01000007">
    <property type="protein sequence ID" value="RIH90544.1"/>
    <property type="molecule type" value="Genomic_DNA"/>
</dbReference>
<keyword evidence="5" id="KW-0520">NAD</keyword>
<feature type="domain" description="RCK C-terminal" evidence="8">
    <location>
        <begin position="142"/>
        <end position="227"/>
    </location>
</feature>
<evidence type="ECO:0000256" key="2">
    <source>
        <dbReference type="ARBA" id="ARBA00022448"/>
    </source>
</evidence>
<name>A0A399F1A5_9DEIN</name>
<dbReference type="Proteomes" id="UP000265715">
    <property type="component" value="Unassembled WGS sequence"/>
</dbReference>
<dbReference type="SUPFAM" id="SSF51735">
    <property type="entry name" value="NAD(P)-binding Rossmann-fold domains"/>
    <property type="match status" value="2"/>
</dbReference>
<evidence type="ECO:0000256" key="6">
    <source>
        <dbReference type="ARBA" id="ARBA00023065"/>
    </source>
</evidence>
<feature type="domain" description="RCK N-terminal" evidence="7">
    <location>
        <begin position="233"/>
        <end position="350"/>
    </location>
</feature>
<dbReference type="NCBIfam" id="NF007043">
    <property type="entry name" value="PRK09496.3-6"/>
    <property type="match status" value="1"/>
</dbReference>
<sequence length="447" mass="49208">MHIVIAGAGEIGGQIAKALHTVHDVVVIDREAETREKLAQLDVQVLVGSATDVEILREAKVDMADVFVAATNWDEVNLLACMLAKGLGAKETLCFVGKASYMDILNDPRAIEILGTRIDKVLWPQRSLAKEIVEVIQVPGAVDAEVVANGRLHFVEYRVQEGGPYAKKEMALLDWPDGVFMAGVLRGDQFVASTDPGFGALVLEPEDRLFFMTTHSGFDAIQACFVSKRNRGVRRVMVVGGGNVGYMTAKELLARRLEVTIIDHNTERCAWLAENLPGAWVLEGDGTNLELLESEGLDRADVLVAVTENDEKNLLVSLIAKQQGVPKVITRVNRAENRRLFEHVGIDIPMTPRQAAVREVLDWLLPENIDHLALIEDRVELMELELPPDFRSKLVTELDIPEGSVVVAVERERKVFLPDGNLRANPGDKILILSAREVTDAVLAKVS</sequence>
<protein>
    <recommendedName>
        <fullName evidence="1">Trk system potassium uptake protein TrkA</fullName>
    </recommendedName>
</protein>
<dbReference type="InterPro" id="IPR036291">
    <property type="entry name" value="NAD(P)-bd_dom_sf"/>
</dbReference>
<keyword evidence="3" id="KW-0633">Potassium transport</keyword>
<dbReference type="SUPFAM" id="SSF116726">
    <property type="entry name" value="TrkA C-terminal domain-like"/>
    <property type="match status" value="2"/>
</dbReference>
<dbReference type="PANTHER" id="PTHR43833:SF5">
    <property type="entry name" value="TRK SYSTEM POTASSIUM UPTAKE PROTEIN TRKA"/>
    <property type="match status" value="1"/>
</dbReference>
<evidence type="ECO:0000256" key="3">
    <source>
        <dbReference type="ARBA" id="ARBA00022538"/>
    </source>
</evidence>
<dbReference type="PROSITE" id="PS51202">
    <property type="entry name" value="RCK_C"/>
    <property type="match status" value="2"/>
</dbReference>
<evidence type="ECO:0000313" key="10">
    <source>
        <dbReference type="Proteomes" id="UP000265715"/>
    </source>
</evidence>
<dbReference type="InterPro" id="IPR050721">
    <property type="entry name" value="Trk_Ktr_HKT_K-transport"/>
</dbReference>
<dbReference type="AlphaFoldDB" id="A0A399F1A5"/>
<dbReference type="PRINTS" id="PR00335">
    <property type="entry name" value="KUPTAKETRKA"/>
</dbReference>
<evidence type="ECO:0000256" key="1">
    <source>
        <dbReference type="ARBA" id="ARBA00017378"/>
    </source>
</evidence>
<dbReference type="PROSITE" id="PS51201">
    <property type="entry name" value="RCK_N"/>
    <property type="match status" value="2"/>
</dbReference>
<dbReference type="NCBIfam" id="NF007039">
    <property type="entry name" value="PRK09496.3-2"/>
    <property type="match status" value="1"/>
</dbReference>
<dbReference type="Pfam" id="PF02254">
    <property type="entry name" value="TrkA_N"/>
    <property type="match status" value="2"/>
</dbReference>
<reference evidence="9 10" key="1">
    <citation type="submission" date="2018-08" db="EMBL/GenBank/DDBJ databases">
        <title>Meiothermus terrae DSM 26712 genome sequencing project.</title>
        <authorList>
            <person name="Da Costa M.S."/>
            <person name="Albuquerque L."/>
            <person name="Raposo P."/>
            <person name="Froufe H.J.C."/>
            <person name="Barroso C.S."/>
            <person name="Egas C."/>
        </authorList>
    </citation>
    <scope>NUCLEOTIDE SEQUENCE [LARGE SCALE GENOMIC DNA]</scope>
    <source>
        <strain evidence="9 10">DSM 26712</strain>
    </source>
</reference>
<keyword evidence="2" id="KW-0813">Transport</keyword>
<evidence type="ECO:0000259" key="8">
    <source>
        <dbReference type="PROSITE" id="PS51202"/>
    </source>
</evidence>
<gene>
    <name evidence="9" type="primary">trkA</name>
    <name evidence="9" type="ORF">Mterra_00339</name>
</gene>
<feature type="domain" description="RCK N-terminal" evidence="7">
    <location>
        <begin position="1"/>
        <end position="115"/>
    </location>
</feature>
<accession>A0A399F1A5</accession>
<dbReference type="GO" id="GO:0005886">
    <property type="term" value="C:plasma membrane"/>
    <property type="evidence" value="ECO:0007669"/>
    <property type="project" value="InterPro"/>
</dbReference>